<dbReference type="Gene3D" id="2.60.40.10">
    <property type="entry name" value="Immunoglobulins"/>
    <property type="match status" value="2"/>
</dbReference>
<dbReference type="AlphaFoldDB" id="A0A3Q2UB40"/>
<name>A0A3Q2UB40_FUNHE</name>
<dbReference type="Proteomes" id="UP000265000">
    <property type="component" value="Unplaced"/>
</dbReference>
<keyword evidence="6" id="KW-1015">Disulfide bond</keyword>
<evidence type="ECO:0000256" key="2">
    <source>
        <dbReference type="ARBA" id="ARBA00022475"/>
    </source>
</evidence>
<keyword evidence="5 8" id="KW-0472">Membrane</keyword>
<dbReference type="SMART" id="SM00408">
    <property type="entry name" value="IGc2"/>
    <property type="match status" value="1"/>
</dbReference>
<dbReference type="Pfam" id="PF07686">
    <property type="entry name" value="V-set"/>
    <property type="match status" value="2"/>
</dbReference>
<evidence type="ECO:0000313" key="12">
    <source>
        <dbReference type="Proteomes" id="UP000265000"/>
    </source>
</evidence>
<reference evidence="11" key="1">
    <citation type="submission" date="2025-08" db="UniProtKB">
        <authorList>
            <consortium name="Ensembl"/>
        </authorList>
    </citation>
    <scope>IDENTIFICATION</scope>
</reference>
<keyword evidence="7" id="KW-0325">Glycoprotein</keyword>
<evidence type="ECO:0000313" key="11">
    <source>
        <dbReference type="Ensembl" id="ENSFHEP00000027405.1"/>
    </source>
</evidence>
<dbReference type="InterPro" id="IPR052051">
    <property type="entry name" value="TCR_complex_component"/>
</dbReference>
<comment type="subcellular location">
    <subcellularLocation>
        <location evidence="1">Cell membrane</location>
    </subcellularLocation>
</comment>
<dbReference type="InterPro" id="IPR013106">
    <property type="entry name" value="Ig_V-set"/>
</dbReference>
<dbReference type="Ensembl" id="ENSFHET00000000225.1">
    <property type="protein sequence ID" value="ENSFHEP00000027405.1"/>
    <property type="gene ID" value="ENSFHEG00000010848.1"/>
</dbReference>
<feature type="signal peptide" evidence="9">
    <location>
        <begin position="1"/>
        <end position="22"/>
    </location>
</feature>
<feature type="transmembrane region" description="Helical" evidence="8">
    <location>
        <begin position="244"/>
        <end position="267"/>
    </location>
</feature>
<dbReference type="PANTHER" id="PTHR19433:SF111">
    <property type="entry name" value="T CELL RECEPTOR ALPHA VARIABLE 4"/>
    <property type="match status" value="1"/>
</dbReference>
<keyword evidence="8" id="KW-1133">Transmembrane helix</keyword>
<evidence type="ECO:0000259" key="10">
    <source>
        <dbReference type="PROSITE" id="PS50835"/>
    </source>
</evidence>
<proteinExistence type="predicted"/>
<dbReference type="InterPro" id="IPR036179">
    <property type="entry name" value="Ig-like_dom_sf"/>
</dbReference>
<organism evidence="11 12">
    <name type="scientific">Fundulus heteroclitus</name>
    <name type="common">Killifish</name>
    <name type="synonym">Mummichog</name>
    <dbReference type="NCBI Taxonomy" id="8078"/>
    <lineage>
        <taxon>Eukaryota</taxon>
        <taxon>Metazoa</taxon>
        <taxon>Chordata</taxon>
        <taxon>Craniata</taxon>
        <taxon>Vertebrata</taxon>
        <taxon>Euteleostomi</taxon>
        <taxon>Actinopterygii</taxon>
        <taxon>Neopterygii</taxon>
        <taxon>Teleostei</taxon>
        <taxon>Neoteleostei</taxon>
        <taxon>Acanthomorphata</taxon>
        <taxon>Ovalentaria</taxon>
        <taxon>Atherinomorphae</taxon>
        <taxon>Cyprinodontiformes</taxon>
        <taxon>Fundulidae</taxon>
        <taxon>Fundulus</taxon>
    </lineage>
</organism>
<evidence type="ECO:0000256" key="7">
    <source>
        <dbReference type="ARBA" id="ARBA00023180"/>
    </source>
</evidence>
<feature type="domain" description="Ig-like" evidence="10">
    <location>
        <begin position="27"/>
        <end position="114"/>
    </location>
</feature>
<evidence type="ECO:0000256" key="4">
    <source>
        <dbReference type="ARBA" id="ARBA00022859"/>
    </source>
</evidence>
<evidence type="ECO:0000256" key="1">
    <source>
        <dbReference type="ARBA" id="ARBA00004236"/>
    </source>
</evidence>
<dbReference type="InterPro" id="IPR003598">
    <property type="entry name" value="Ig_sub2"/>
</dbReference>
<accession>A0A3Q2UB40</accession>
<dbReference type="STRING" id="8078.ENSFHEP00000027405"/>
<evidence type="ECO:0000256" key="6">
    <source>
        <dbReference type="ARBA" id="ARBA00023157"/>
    </source>
</evidence>
<evidence type="ECO:0000256" key="5">
    <source>
        <dbReference type="ARBA" id="ARBA00023136"/>
    </source>
</evidence>
<keyword evidence="12" id="KW-1185">Reference proteome</keyword>
<dbReference type="InterPro" id="IPR007110">
    <property type="entry name" value="Ig-like_dom"/>
</dbReference>
<keyword evidence="3 9" id="KW-0732">Signal</keyword>
<keyword evidence="8" id="KW-0812">Transmembrane</keyword>
<dbReference type="PANTHER" id="PTHR19433">
    <property type="entry name" value="T-CELL RECEPTOR ALPHA CHAIN V REGION-RELATED"/>
    <property type="match status" value="1"/>
</dbReference>
<evidence type="ECO:0000256" key="3">
    <source>
        <dbReference type="ARBA" id="ARBA00022729"/>
    </source>
</evidence>
<evidence type="ECO:0000256" key="8">
    <source>
        <dbReference type="SAM" id="Phobius"/>
    </source>
</evidence>
<keyword evidence="4" id="KW-0391">Immunity</keyword>
<dbReference type="SMART" id="SM00406">
    <property type="entry name" value="IGv"/>
    <property type="match status" value="2"/>
</dbReference>
<dbReference type="GO" id="GO:0002376">
    <property type="term" value="P:immune system process"/>
    <property type="evidence" value="ECO:0007669"/>
    <property type="project" value="UniProtKB-KW"/>
</dbReference>
<dbReference type="PROSITE" id="PS50835">
    <property type="entry name" value="IG_LIKE"/>
    <property type="match status" value="2"/>
</dbReference>
<dbReference type="GO" id="GO:0005886">
    <property type="term" value="C:plasma membrane"/>
    <property type="evidence" value="ECO:0007669"/>
    <property type="project" value="UniProtKB-SubCell"/>
</dbReference>
<dbReference type="SUPFAM" id="SSF48726">
    <property type="entry name" value="Immunoglobulin"/>
    <property type="match status" value="2"/>
</dbReference>
<dbReference type="InterPro" id="IPR003599">
    <property type="entry name" value="Ig_sub"/>
</dbReference>
<reference evidence="11" key="2">
    <citation type="submission" date="2025-09" db="UniProtKB">
        <authorList>
            <consortium name="Ensembl"/>
        </authorList>
    </citation>
    <scope>IDENTIFICATION</scope>
</reference>
<sequence length="284" mass="31190">VMRSLSFTIFYHFVSFLAVTQTNEDPPQIPFKVVDVGGNVTLHCPVSNTGGKFFHWYKQPLGHMMQTVASASIAGLKLTEQFKNNRFNLAEGASQYSLTIKNISKEDEAAYLCQNGTAYFQSFAAGIYLAVNGKQTPETASVQEGDMVTLHCSLLSKTPVVSSQCSAKYNVYWFRVGSGESHLSFIYTHKNSSDAHNSSCVHRLSKTIRNSSDTGIYYCAVVTCGEILFGEGTKVETNSKLSPVVIVLGVLLACCVTVIVALIIYIYKAVFENLKGRFTIHITS</sequence>
<dbReference type="InterPro" id="IPR013783">
    <property type="entry name" value="Ig-like_fold"/>
</dbReference>
<protein>
    <recommendedName>
        <fullName evidence="10">Ig-like domain-containing protein</fullName>
    </recommendedName>
</protein>
<dbReference type="CDD" id="cd00099">
    <property type="entry name" value="IgV"/>
    <property type="match status" value="2"/>
</dbReference>
<dbReference type="GO" id="GO:0009617">
    <property type="term" value="P:response to bacterium"/>
    <property type="evidence" value="ECO:0007669"/>
    <property type="project" value="TreeGrafter"/>
</dbReference>
<feature type="chain" id="PRO_5018528168" description="Ig-like domain-containing protein" evidence="9">
    <location>
        <begin position="23"/>
        <end position="284"/>
    </location>
</feature>
<dbReference type="GeneTree" id="ENSGT00940000162676"/>
<feature type="domain" description="Ig-like" evidence="10">
    <location>
        <begin position="136"/>
        <end position="242"/>
    </location>
</feature>
<evidence type="ECO:0000256" key="9">
    <source>
        <dbReference type="SAM" id="SignalP"/>
    </source>
</evidence>
<dbReference type="SMART" id="SM00409">
    <property type="entry name" value="IG"/>
    <property type="match status" value="2"/>
</dbReference>
<keyword evidence="2" id="KW-1003">Cell membrane</keyword>